<evidence type="ECO:0000256" key="4">
    <source>
        <dbReference type="ARBA" id="ARBA00022969"/>
    </source>
</evidence>
<gene>
    <name evidence="7" type="ORF">QFZ49_004158</name>
</gene>
<evidence type="ECO:0000256" key="2">
    <source>
        <dbReference type="ARBA" id="ARBA00009323"/>
    </source>
</evidence>
<dbReference type="InterPro" id="IPR038658">
    <property type="entry name" value="SsgB_sf"/>
</dbReference>
<dbReference type="Gene3D" id="2.30.31.20">
    <property type="entry name" value="Sporulation-specific cell division protein SsgB"/>
    <property type="match status" value="1"/>
</dbReference>
<dbReference type="InterPro" id="IPR006776">
    <property type="entry name" value="SsgB"/>
</dbReference>
<dbReference type="EMBL" id="JAUSZS010000004">
    <property type="protein sequence ID" value="MDQ0934218.1"/>
    <property type="molecule type" value="Genomic_DNA"/>
</dbReference>
<sequence length="141" mass="15393">MSRPLSSLEQSARARLITPGYEELPLVVTLRYESADPLAVHIVFPAEVSADDTGVTWTFSRLLLEEGLEHPAGIGEVHLWPCGPTHTVVELHSPYGLAVVRFRTGQLQRFLHRSYGVVAPGMEDLGPEVERGLALLLGGVN</sequence>
<evidence type="ECO:0008006" key="9">
    <source>
        <dbReference type="Google" id="ProtNLM"/>
    </source>
</evidence>
<dbReference type="RefSeq" id="WP_307627858.1">
    <property type="nucleotide sequence ID" value="NZ_JAUSZS010000004.1"/>
</dbReference>
<reference evidence="7 8" key="1">
    <citation type="submission" date="2023-07" db="EMBL/GenBank/DDBJ databases">
        <title>Comparative genomics of wheat-associated soil bacteria to identify genetic determinants of phenazine resistance.</title>
        <authorList>
            <person name="Mouncey N."/>
        </authorList>
    </citation>
    <scope>NUCLEOTIDE SEQUENCE [LARGE SCALE GENOMIC DNA]</scope>
    <source>
        <strain evidence="7 8">W2I16</strain>
    </source>
</reference>
<keyword evidence="4" id="KW-0749">Sporulation</keyword>
<accession>A0ABU0RR50</accession>
<name>A0ABU0RR50_9ACTN</name>
<dbReference type="Pfam" id="PF04686">
    <property type="entry name" value="SsgA"/>
    <property type="match status" value="1"/>
</dbReference>
<keyword evidence="6" id="KW-0131">Cell cycle</keyword>
<evidence type="ECO:0000313" key="7">
    <source>
        <dbReference type="EMBL" id="MDQ0934218.1"/>
    </source>
</evidence>
<comment type="subcellular location">
    <subcellularLocation>
        <location evidence="1">Cell septum</location>
    </subcellularLocation>
</comment>
<proteinExistence type="inferred from homology"/>
<keyword evidence="3" id="KW-0132">Cell division</keyword>
<evidence type="ECO:0000256" key="5">
    <source>
        <dbReference type="ARBA" id="ARBA00023210"/>
    </source>
</evidence>
<evidence type="ECO:0000313" key="8">
    <source>
        <dbReference type="Proteomes" id="UP001223072"/>
    </source>
</evidence>
<evidence type="ECO:0000256" key="6">
    <source>
        <dbReference type="ARBA" id="ARBA00023306"/>
    </source>
</evidence>
<comment type="similarity">
    <text evidence="2">Belongs to the SsgA family.</text>
</comment>
<evidence type="ECO:0000256" key="1">
    <source>
        <dbReference type="ARBA" id="ARBA00004431"/>
    </source>
</evidence>
<comment type="caution">
    <text evidence="7">The sequence shown here is derived from an EMBL/GenBank/DDBJ whole genome shotgun (WGS) entry which is preliminary data.</text>
</comment>
<dbReference type="Proteomes" id="UP001223072">
    <property type="component" value="Unassembled WGS sequence"/>
</dbReference>
<keyword evidence="8" id="KW-1185">Reference proteome</keyword>
<organism evidence="7 8">
    <name type="scientific">Streptomyces turgidiscabies</name>
    <dbReference type="NCBI Taxonomy" id="85558"/>
    <lineage>
        <taxon>Bacteria</taxon>
        <taxon>Bacillati</taxon>
        <taxon>Actinomycetota</taxon>
        <taxon>Actinomycetes</taxon>
        <taxon>Kitasatosporales</taxon>
        <taxon>Streptomycetaceae</taxon>
        <taxon>Streptomyces</taxon>
    </lineage>
</organism>
<evidence type="ECO:0000256" key="3">
    <source>
        <dbReference type="ARBA" id="ARBA00022618"/>
    </source>
</evidence>
<protein>
    <recommendedName>
        <fullName evidence="9">Cell division protein</fullName>
    </recommendedName>
</protein>
<keyword evidence="5" id="KW-0717">Septation</keyword>